<evidence type="ECO:0000313" key="3">
    <source>
        <dbReference type="Proteomes" id="UP001633002"/>
    </source>
</evidence>
<feature type="coiled-coil region" evidence="1">
    <location>
        <begin position="169"/>
        <end position="225"/>
    </location>
</feature>
<comment type="caution">
    <text evidence="2">The sequence shown here is derived from an EMBL/GenBank/DDBJ whole genome shotgun (WGS) entry which is preliminary data.</text>
</comment>
<organism evidence="2 3">
    <name type="scientific">Riccia sorocarpa</name>
    <dbReference type="NCBI Taxonomy" id="122646"/>
    <lineage>
        <taxon>Eukaryota</taxon>
        <taxon>Viridiplantae</taxon>
        <taxon>Streptophyta</taxon>
        <taxon>Embryophyta</taxon>
        <taxon>Marchantiophyta</taxon>
        <taxon>Marchantiopsida</taxon>
        <taxon>Marchantiidae</taxon>
        <taxon>Marchantiales</taxon>
        <taxon>Ricciaceae</taxon>
        <taxon>Riccia</taxon>
    </lineage>
</organism>
<dbReference type="Proteomes" id="UP001633002">
    <property type="component" value="Unassembled WGS sequence"/>
</dbReference>
<keyword evidence="3" id="KW-1185">Reference proteome</keyword>
<dbReference type="InterPro" id="IPR036691">
    <property type="entry name" value="Endo/exonu/phosph_ase_sf"/>
</dbReference>
<sequence length="341" mass="39985">MDYRHQYGDFSQNHQKPTALLKGGLLETWRNLDQHWDFADLYHLATRREGPRFTRQVTRGGRLDQARLDRIYASRRGEWIIATLRVKHDGGETASDHIPVLADLKITANKSRRTRRTSFLKLDVDTFRKPGRKEAIRSAWNEGWCLSPDPITAWDLAWGRVRETFKTFRKEDKEQLSTLKQEQNKLEELRIQIAEDPGNANKEEYRKMEQEVKEKEMTEKRILRRRSRVVKEEREVLKTIEEFYGELYKQPPPNEGAEEERDEVLETIDRTVSQEDNGFLTKEPDKKEIQETIDSMASGKSPGEDGVTIEVLKEVWEFVEEACEKLSRRYGAPRGSECSTR</sequence>
<proteinExistence type="predicted"/>
<keyword evidence="1" id="KW-0175">Coiled coil</keyword>
<accession>A0ABD3GTK5</accession>
<evidence type="ECO:0008006" key="4">
    <source>
        <dbReference type="Google" id="ProtNLM"/>
    </source>
</evidence>
<gene>
    <name evidence="2" type="ORF">R1sor_024857</name>
</gene>
<dbReference type="AlphaFoldDB" id="A0ABD3GTK5"/>
<evidence type="ECO:0000313" key="2">
    <source>
        <dbReference type="EMBL" id="KAL3681901.1"/>
    </source>
</evidence>
<evidence type="ECO:0000256" key="1">
    <source>
        <dbReference type="SAM" id="Coils"/>
    </source>
</evidence>
<name>A0ABD3GTK5_9MARC</name>
<dbReference type="Gene3D" id="3.60.10.10">
    <property type="entry name" value="Endonuclease/exonuclease/phosphatase"/>
    <property type="match status" value="1"/>
</dbReference>
<dbReference type="SUPFAM" id="SSF56219">
    <property type="entry name" value="DNase I-like"/>
    <property type="match status" value="1"/>
</dbReference>
<dbReference type="EMBL" id="JBJQOH010000007">
    <property type="protein sequence ID" value="KAL3681901.1"/>
    <property type="molecule type" value="Genomic_DNA"/>
</dbReference>
<protein>
    <recommendedName>
        <fullName evidence="4">Endonuclease/exonuclease/phosphatase domain-containing protein</fullName>
    </recommendedName>
</protein>
<reference evidence="2 3" key="1">
    <citation type="submission" date="2024-09" db="EMBL/GenBank/DDBJ databases">
        <title>Chromosome-scale assembly of Riccia sorocarpa.</title>
        <authorList>
            <person name="Paukszto L."/>
        </authorList>
    </citation>
    <scope>NUCLEOTIDE SEQUENCE [LARGE SCALE GENOMIC DNA]</scope>
    <source>
        <strain evidence="2">LP-2024</strain>
        <tissue evidence="2">Aerial parts of the thallus</tissue>
    </source>
</reference>